<evidence type="ECO:0000313" key="2">
    <source>
        <dbReference type="EMBL" id="ULU03269.1"/>
    </source>
</evidence>
<accession>A0AAE9DG45</accession>
<sequence>MSDNSARKITDGRVGAQYLVSNNYNGNFGNAVGVPLDKPQGKAYPIPPGDGPVNTTVVTRPDFRRTPKTTPVHNN</sequence>
<protein>
    <submittedName>
        <fullName evidence="2">Uncharacterized protein</fullName>
    </submittedName>
</protein>
<gene>
    <name evidence="2" type="ORF">L3Y34_002679</name>
</gene>
<evidence type="ECO:0000256" key="1">
    <source>
        <dbReference type="SAM" id="MobiDB-lite"/>
    </source>
</evidence>
<reference evidence="2 3" key="1">
    <citation type="submission" date="2022-05" db="EMBL/GenBank/DDBJ databases">
        <title>Chromosome-level reference genomes for two strains of Caenorhabditis briggsae: an improved platform for comparative genomics.</title>
        <authorList>
            <person name="Stevens L."/>
            <person name="Andersen E.C."/>
        </authorList>
    </citation>
    <scope>NUCLEOTIDE SEQUENCE [LARGE SCALE GENOMIC DNA]</scope>
    <source>
        <strain evidence="2">QX1410_ONT</strain>
        <tissue evidence="2">Whole-organism</tissue>
    </source>
</reference>
<proteinExistence type="predicted"/>
<name>A0AAE9DG45_CAEBR</name>
<organism evidence="2 3">
    <name type="scientific">Caenorhabditis briggsae</name>
    <dbReference type="NCBI Taxonomy" id="6238"/>
    <lineage>
        <taxon>Eukaryota</taxon>
        <taxon>Metazoa</taxon>
        <taxon>Ecdysozoa</taxon>
        <taxon>Nematoda</taxon>
        <taxon>Chromadorea</taxon>
        <taxon>Rhabditida</taxon>
        <taxon>Rhabditina</taxon>
        <taxon>Rhabditomorpha</taxon>
        <taxon>Rhabditoidea</taxon>
        <taxon>Rhabditidae</taxon>
        <taxon>Peloderinae</taxon>
        <taxon>Caenorhabditis</taxon>
    </lineage>
</organism>
<dbReference type="EMBL" id="CP090893">
    <property type="protein sequence ID" value="ULU03269.1"/>
    <property type="molecule type" value="Genomic_DNA"/>
</dbReference>
<feature type="region of interest" description="Disordered" evidence="1">
    <location>
        <begin position="39"/>
        <end position="75"/>
    </location>
</feature>
<dbReference type="Proteomes" id="UP000827892">
    <property type="component" value="Chromosome III"/>
</dbReference>
<dbReference type="AlphaFoldDB" id="A0AAE9DG45"/>
<evidence type="ECO:0000313" key="3">
    <source>
        <dbReference type="Proteomes" id="UP000827892"/>
    </source>
</evidence>